<accession>A0A3C1KSM9</accession>
<organism evidence="2 3">
    <name type="scientific">Haliea salexigens</name>
    <dbReference type="NCBI Taxonomy" id="287487"/>
    <lineage>
        <taxon>Bacteria</taxon>
        <taxon>Pseudomonadati</taxon>
        <taxon>Pseudomonadota</taxon>
        <taxon>Gammaproteobacteria</taxon>
        <taxon>Cellvibrionales</taxon>
        <taxon>Halieaceae</taxon>
        <taxon>Haliea</taxon>
    </lineage>
</organism>
<proteinExistence type="predicted"/>
<reference evidence="2 3" key="1">
    <citation type="journal article" date="2018" name="Nat. Biotechnol.">
        <title>A standardized bacterial taxonomy based on genome phylogeny substantially revises the tree of life.</title>
        <authorList>
            <person name="Parks D.H."/>
            <person name="Chuvochina M."/>
            <person name="Waite D.W."/>
            <person name="Rinke C."/>
            <person name="Skarshewski A."/>
            <person name="Chaumeil P.A."/>
            <person name="Hugenholtz P."/>
        </authorList>
    </citation>
    <scope>NUCLEOTIDE SEQUENCE [LARGE SCALE GENOMIC DNA]</scope>
    <source>
        <strain evidence="2">UBA9158</strain>
    </source>
</reference>
<evidence type="ECO:0000256" key="1">
    <source>
        <dbReference type="SAM" id="MobiDB-lite"/>
    </source>
</evidence>
<evidence type="ECO:0000313" key="3">
    <source>
        <dbReference type="Proteomes" id="UP000259273"/>
    </source>
</evidence>
<dbReference type="EMBL" id="DMND01000245">
    <property type="protein sequence ID" value="HAN29657.1"/>
    <property type="molecule type" value="Genomic_DNA"/>
</dbReference>
<comment type="caution">
    <text evidence="2">The sequence shown here is derived from an EMBL/GenBank/DDBJ whole genome shotgun (WGS) entry which is preliminary data.</text>
</comment>
<dbReference type="Proteomes" id="UP000259273">
    <property type="component" value="Unassembled WGS sequence"/>
</dbReference>
<name>A0A3C1KSM9_9GAMM</name>
<dbReference type="AlphaFoldDB" id="A0A3C1KSM9"/>
<protein>
    <submittedName>
        <fullName evidence="2">Uncharacterized protein</fullName>
    </submittedName>
</protein>
<gene>
    <name evidence="2" type="ORF">DCP75_18410</name>
</gene>
<feature type="region of interest" description="Disordered" evidence="1">
    <location>
        <begin position="148"/>
        <end position="168"/>
    </location>
</feature>
<evidence type="ECO:0000313" key="2">
    <source>
        <dbReference type="EMBL" id="HAN29657.1"/>
    </source>
</evidence>
<sequence>MRVINAAPQAMMALKKELSMSRNDRSFFGWAQPRWVTTVLVALDRSWKPLLVIASSLYAYSMGVFPLAESRGDWQHIQGVWTRWQPLNVSVLALLSSVFLYRAATARERQREKREFQAAIAALPSMLSELHGFARAAFEELRKAFKDSKTREADHTPLNLSPDPSMPSNAMPNAPVGFTSVFADCIRHSDSDELARELSDILAMSQIFSARLERLYTEPPISENLFQIELVHRMYDLGEMMVFVNRLWDIARDIGDRRDGPISLDEFNSAYLSGDVVPESFNATSGLTLESITKKRVGSEEVPQFRFKK</sequence>